<comment type="caution">
    <text evidence="4">The sequence shown here is derived from an EMBL/GenBank/DDBJ whole genome shotgun (WGS) entry which is preliminary data.</text>
</comment>
<name>A0A0L7LHR3_OPEBR</name>
<dbReference type="AlphaFoldDB" id="A0A0L7LHR3"/>
<sequence>MAESDGEIEYLEEDAEIVQQCVQQSQQTAVKRSPALPVKRSRPRADRERKKRKMEEEDSDYDAAAEIIPTKKKQPPHRKTNTYQIAPTPVEPAKKTVREYHDMGAKEQYLIRKKHNIRIPDYDDPLCLPVRAIRVQESDKKRLENWNNVCLEHFKYCDEILKPERESLACPICARPYVSVYNLLSHFKSHSSADIRRYQKIISSILAG</sequence>
<reference evidence="4 5" key="1">
    <citation type="journal article" date="2015" name="Genome Biol. Evol.">
        <title>The genome of winter moth (Operophtera brumata) provides a genomic perspective on sexual dimorphism and phenology.</title>
        <authorList>
            <person name="Derks M.F."/>
            <person name="Smit S."/>
            <person name="Salis L."/>
            <person name="Schijlen E."/>
            <person name="Bossers A."/>
            <person name="Mateman C."/>
            <person name="Pijl A.S."/>
            <person name="de Ridder D."/>
            <person name="Groenen M.A."/>
            <person name="Visser M.E."/>
            <person name="Megens H.J."/>
        </authorList>
    </citation>
    <scope>NUCLEOTIDE SEQUENCE [LARGE SCALE GENOMIC DNA]</scope>
    <source>
        <strain evidence="4">WM2013NL</strain>
        <tissue evidence="4">Head and thorax</tissue>
    </source>
</reference>
<feature type="region of interest" description="Disordered" evidence="2">
    <location>
        <begin position="22"/>
        <end position="63"/>
    </location>
</feature>
<evidence type="ECO:0000256" key="2">
    <source>
        <dbReference type="SAM" id="MobiDB-lite"/>
    </source>
</evidence>
<keyword evidence="1" id="KW-0479">Metal-binding</keyword>
<keyword evidence="1" id="KW-0862">Zinc</keyword>
<evidence type="ECO:0000256" key="1">
    <source>
        <dbReference type="PROSITE-ProRule" id="PRU00042"/>
    </source>
</evidence>
<dbReference type="InterPro" id="IPR013087">
    <property type="entry name" value="Znf_C2H2_type"/>
</dbReference>
<keyword evidence="5" id="KW-1185">Reference proteome</keyword>
<feature type="non-terminal residue" evidence="4">
    <location>
        <position position="208"/>
    </location>
</feature>
<protein>
    <submittedName>
        <fullName evidence="4">Suppressor of Hairy wing</fullName>
    </submittedName>
</protein>
<proteinExistence type="predicted"/>
<dbReference type="GO" id="GO:0008270">
    <property type="term" value="F:zinc ion binding"/>
    <property type="evidence" value="ECO:0007669"/>
    <property type="project" value="UniProtKB-KW"/>
</dbReference>
<dbReference type="PROSITE" id="PS00028">
    <property type="entry name" value="ZINC_FINGER_C2H2_1"/>
    <property type="match status" value="1"/>
</dbReference>
<dbReference type="PROSITE" id="PS50157">
    <property type="entry name" value="ZINC_FINGER_C2H2_2"/>
    <property type="match status" value="1"/>
</dbReference>
<gene>
    <name evidence="4" type="ORF">OBRU01_08571</name>
</gene>
<evidence type="ECO:0000313" key="5">
    <source>
        <dbReference type="Proteomes" id="UP000037510"/>
    </source>
</evidence>
<organism evidence="4 5">
    <name type="scientific">Operophtera brumata</name>
    <name type="common">Winter moth</name>
    <name type="synonym">Phalaena brumata</name>
    <dbReference type="NCBI Taxonomy" id="104452"/>
    <lineage>
        <taxon>Eukaryota</taxon>
        <taxon>Metazoa</taxon>
        <taxon>Ecdysozoa</taxon>
        <taxon>Arthropoda</taxon>
        <taxon>Hexapoda</taxon>
        <taxon>Insecta</taxon>
        <taxon>Pterygota</taxon>
        <taxon>Neoptera</taxon>
        <taxon>Endopterygota</taxon>
        <taxon>Lepidoptera</taxon>
        <taxon>Glossata</taxon>
        <taxon>Ditrysia</taxon>
        <taxon>Geometroidea</taxon>
        <taxon>Geometridae</taxon>
        <taxon>Larentiinae</taxon>
        <taxon>Operophtera</taxon>
    </lineage>
</organism>
<evidence type="ECO:0000313" key="4">
    <source>
        <dbReference type="EMBL" id="KOB74741.1"/>
    </source>
</evidence>
<evidence type="ECO:0000259" key="3">
    <source>
        <dbReference type="PROSITE" id="PS50157"/>
    </source>
</evidence>
<keyword evidence="1" id="KW-0863">Zinc-finger</keyword>
<feature type="domain" description="C2H2-type" evidence="3">
    <location>
        <begin position="168"/>
        <end position="195"/>
    </location>
</feature>
<accession>A0A0L7LHR3</accession>
<dbReference type="Proteomes" id="UP000037510">
    <property type="component" value="Unassembled WGS sequence"/>
</dbReference>
<dbReference type="EMBL" id="JTDY01001148">
    <property type="protein sequence ID" value="KOB74741.1"/>
    <property type="molecule type" value="Genomic_DNA"/>
</dbReference>